<comment type="caution">
    <text evidence="2">The sequence shown here is derived from an EMBL/GenBank/DDBJ whole genome shotgun (WGS) entry which is preliminary data.</text>
</comment>
<dbReference type="OrthoDB" id="6352875at2759"/>
<dbReference type="AlphaFoldDB" id="A0A8J5MW89"/>
<dbReference type="EMBL" id="JAHLQT010023139">
    <property type="protein sequence ID" value="KAG7165966.1"/>
    <property type="molecule type" value="Genomic_DNA"/>
</dbReference>
<reference evidence="2" key="1">
    <citation type="journal article" date="2021" name="Sci. Adv.">
        <title>The American lobster genome reveals insights on longevity, neural, and immune adaptations.</title>
        <authorList>
            <person name="Polinski J.M."/>
            <person name="Zimin A.V."/>
            <person name="Clark K.F."/>
            <person name="Kohn A.B."/>
            <person name="Sadowski N."/>
            <person name="Timp W."/>
            <person name="Ptitsyn A."/>
            <person name="Khanna P."/>
            <person name="Romanova D.Y."/>
            <person name="Williams P."/>
            <person name="Greenwood S.J."/>
            <person name="Moroz L.L."/>
            <person name="Walt D.R."/>
            <person name="Bodnar A.G."/>
        </authorList>
    </citation>
    <scope>NUCLEOTIDE SEQUENCE</scope>
    <source>
        <strain evidence="2">GMGI-L3</strain>
    </source>
</reference>
<evidence type="ECO:0000313" key="2">
    <source>
        <dbReference type="EMBL" id="KAG7165966.1"/>
    </source>
</evidence>
<accession>A0A8J5MW89</accession>
<evidence type="ECO:0000256" key="1">
    <source>
        <dbReference type="SAM" id="MobiDB-lite"/>
    </source>
</evidence>
<dbReference type="Proteomes" id="UP000747542">
    <property type="component" value="Unassembled WGS sequence"/>
</dbReference>
<name>A0A8J5MW89_HOMAM</name>
<organism evidence="2 3">
    <name type="scientific">Homarus americanus</name>
    <name type="common">American lobster</name>
    <dbReference type="NCBI Taxonomy" id="6706"/>
    <lineage>
        <taxon>Eukaryota</taxon>
        <taxon>Metazoa</taxon>
        <taxon>Ecdysozoa</taxon>
        <taxon>Arthropoda</taxon>
        <taxon>Crustacea</taxon>
        <taxon>Multicrustacea</taxon>
        <taxon>Malacostraca</taxon>
        <taxon>Eumalacostraca</taxon>
        <taxon>Eucarida</taxon>
        <taxon>Decapoda</taxon>
        <taxon>Pleocyemata</taxon>
        <taxon>Astacidea</taxon>
        <taxon>Nephropoidea</taxon>
        <taxon>Nephropidae</taxon>
        <taxon>Homarus</taxon>
    </lineage>
</organism>
<proteinExistence type="predicted"/>
<feature type="region of interest" description="Disordered" evidence="1">
    <location>
        <begin position="131"/>
        <end position="151"/>
    </location>
</feature>
<sequence length="265" mass="29701">MTEVPADGPTWTGVLSAYHVNQQLHAHCQVFGSRPPAVFTFFLNDHRITDEDGWVMKHKPSRNTRDMIWNSSSTLSIHLNSESIKTLFPKSLPQYHSYILQETRRNMSSGNPKSNIHYRLQWQEPYSSHDAAPYSNNPFTPPYTHTHSERRSAHESLYSLSSISPIASSYSRPSSVARDLYSSLPSKNQKINLTCVANIGGLSLKTSTWTLLSFPTELHFSSKSRLSENSGPTLAPSPCLQAITVLCLTVNAGFKGFLLNLARYD</sequence>
<keyword evidence="3" id="KW-1185">Reference proteome</keyword>
<evidence type="ECO:0000313" key="3">
    <source>
        <dbReference type="Proteomes" id="UP000747542"/>
    </source>
</evidence>
<gene>
    <name evidence="2" type="ORF">Hamer_G011885</name>
</gene>
<protein>
    <submittedName>
        <fullName evidence="2">Uncharacterized protein</fullName>
    </submittedName>
</protein>